<dbReference type="Proteomes" id="UP000823388">
    <property type="component" value="Chromosome 4K"/>
</dbReference>
<evidence type="ECO:0000256" key="1">
    <source>
        <dbReference type="SAM" id="Phobius"/>
    </source>
</evidence>
<keyword evidence="1" id="KW-0812">Transmembrane</keyword>
<protein>
    <submittedName>
        <fullName evidence="2">Uncharacterized protein</fullName>
    </submittedName>
</protein>
<organism evidence="2 3">
    <name type="scientific">Panicum virgatum</name>
    <name type="common">Blackwell switchgrass</name>
    <dbReference type="NCBI Taxonomy" id="38727"/>
    <lineage>
        <taxon>Eukaryota</taxon>
        <taxon>Viridiplantae</taxon>
        <taxon>Streptophyta</taxon>
        <taxon>Embryophyta</taxon>
        <taxon>Tracheophyta</taxon>
        <taxon>Spermatophyta</taxon>
        <taxon>Magnoliopsida</taxon>
        <taxon>Liliopsida</taxon>
        <taxon>Poales</taxon>
        <taxon>Poaceae</taxon>
        <taxon>PACMAD clade</taxon>
        <taxon>Panicoideae</taxon>
        <taxon>Panicodae</taxon>
        <taxon>Paniceae</taxon>
        <taxon>Panicinae</taxon>
        <taxon>Panicum</taxon>
        <taxon>Panicum sect. Hiantes</taxon>
    </lineage>
</organism>
<gene>
    <name evidence="2" type="ORF">PVAP13_4KG267805</name>
</gene>
<keyword evidence="3" id="KW-1185">Reference proteome</keyword>
<evidence type="ECO:0000313" key="2">
    <source>
        <dbReference type="EMBL" id="KAG2612273.1"/>
    </source>
</evidence>
<name>A0A8T0TTH1_PANVG</name>
<keyword evidence="1" id="KW-0472">Membrane</keyword>
<reference evidence="2" key="1">
    <citation type="submission" date="2020-05" db="EMBL/GenBank/DDBJ databases">
        <title>WGS assembly of Panicum virgatum.</title>
        <authorList>
            <person name="Lovell J.T."/>
            <person name="Jenkins J."/>
            <person name="Shu S."/>
            <person name="Juenger T.E."/>
            <person name="Schmutz J."/>
        </authorList>
    </citation>
    <scope>NUCLEOTIDE SEQUENCE</scope>
    <source>
        <strain evidence="2">AP13</strain>
    </source>
</reference>
<feature type="transmembrane region" description="Helical" evidence="1">
    <location>
        <begin position="35"/>
        <end position="52"/>
    </location>
</feature>
<proteinExistence type="predicted"/>
<sequence length="94" mass="10408">MRQLPSSRPQAGHRFNNVKLAGICWIGLELSGRSLSFWICCIGTLLYIPSLFPTSWAPVHLGIWDTNKLHSDIEEVAHLSNNICAIGIVSQLGH</sequence>
<accession>A0A8T0TTH1</accession>
<comment type="caution">
    <text evidence="2">The sequence shown here is derived from an EMBL/GenBank/DDBJ whole genome shotgun (WGS) entry which is preliminary data.</text>
</comment>
<evidence type="ECO:0000313" key="3">
    <source>
        <dbReference type="Proteomes" id="UP000823388"/>
    </source>
</evidence>
<dbReference type="EMBL" id="CM029043">
    <property type="protein sequence ID" value="KAG2612273.1"/>
    <property type="molecule type" value="Genomic_DNA"/>
</dbReference>
<keyword evidence="1" id="KW-1133">Transmembrane helix</keyword>
<dbReference type="AlphaFoldDB" id="A0A8T0TTH1"/>